<protein>
    <submittedName>
        <fullName evidence="2">Uncharacterized protein</fullName>
    </submittedName>
</protein>
<dbReference type="RefSeq" id="WP_246904110.1">
    <property type="nucleotide sequence ID" value="NZ_JALJRB010000005.1"/>
</dbReference>
<reference evidence="2" key="1">
    <citation type="submission" date="2022-04" db="EMBL/GenBank/DDBJ databases">
        <title>Desulfatitalea alkaliphila sp. nov., a novel anaerobic sulfate-reducing bacterium isolated from terrestrial mud volcano, Taman Peninsula, Russia.</title>
        <authorList>
            <person name="Khomyakova M.A."/>
            <person name="Merkel A.Y."/>
            <person name="Slobodkin A.I."/>
        </authorList>
    </citation>
    <scope>NUCLEOTIDE SEQUENCE</scope>
    <source>
        <strain evidence="2">M08but</strain>
    </source>
</reference>
<accession>A0AA41UIL8</accession>
<proteinExistence type="predicted"/>
<comment type="caution">
    <text evidence="2">The sequence shown here is derived from an EMBL/GenBank/DDBJ whole genome shotgun (WGS) entry which is preliminary data.</text>
</comment>
<organism evidence="2 3">
    <name type="scientific">Desulfatitalea alkaliphila</name>
    <dbReference type="NCBI Taxonomy" id="2929485"/>
    <lineage>
        <taxon>Bacteria</taxon>
        <taxon>Pseudomonadati</taxon>
        <taxon>Thermodesulfobacteriota</taxon>
        <taxon>Desulfobacteria</taxon>
        <taxon>Desulfobacterales</taxon>
        <taxon>Desulfosarcinaceae</taxon>
        <taxon>Desulfatitalea</taxon>
    </lineage>
</organism>
<keyword evidence="3" id="KW-1185">Reference proteome</keyword>
<dbReference type="EMBL" id="JALJRB010000005">
    <property type="protein sequence ID" value="MCJ8500234.1"/>
    <property type="molecule type" value="Genomic_DNA"/>
</dbReference>
<evidence type="ECO:0000313" key="2">
    <source>
        <dbReference type="EMBL" id="MCJ8500234.1"/>
    </source>
</evidence>
<dbReference type="AlphaFoldDB" id="A0AA41UIL8"/>
<feature type="compositionally biased region" description="Basic and acidic residues" evidence="1">
    <location>
        <begin position="28"/>
        <end position="39"/>
    </location>
</feature>
<evidence type="ECO:0000313" key="3">
    <source>
        <dbReference type="Proteomes" id="UP001165427"/>
    </source>
</evidence>
<feature type="region of interest" description="Disordered" evidence="1">
    <location>
        <begin position="28"/>
        <end position="49"/>
    </location>
</feature>
<dbReference type="Proteomes" id="UP001165427">
    <property type="component" value="Unassembled WGS sequence"/>
</dbReference>
<evidence type="ECO:0000256" key="1">
    <source>
        <dbReference type="SAM" id="MobiDB-lite"/>
    </source>
</evidence>
<sequence length="62" mass="7388">MISGALSRQQDERRLSIERRRFCYSNHIPERRSGHERRNTPAAFESDATMPVRLQLIRPHTR</sequence>
<gene>
    <name evidence="2" type="ORF">MRX98_06580</name>
</gene>
<name>A0AA41UIL8_9BACT</name>